<protein>
    <submittedName>
        <fullName evidence="2">Uncharacterized protein</fullName>
    </submittedName>
</protein>
<accession>A0AC35FN22</accession>
<dbReference type="WBParaSite" id="PS1159_v2.g19056.t1">
    <property type="protein sequence ID" value="PS1159_v2.g19056.t1"/>
    <property type="gene ID" value="PS1159_v2.g19056"/>
</dbReference>
<evidence type="ECO:0000313" key="1">
    <source>
        <dbReference type="Proteomes" id="UP000887580"/>
    </source>
</evidence>
<dbReference type="Proteomes" id="UP000887580">
    <property type="component" value="Unplaced"/>
</dbReference>
<name>A0AC35FN22_9BILA</name>
<proteinExistence type="predicted"/>
<reference evidence="2" key="1">
    <citation type="submission" date="2022-11" db="UniProtKB">
        <authorList>
            <consortium name="WormBaseParasite"/>
        </authorList>
    </citation>
    <scope>IDENTIFICATION</scope>
</reference>
<organism evidence="1 2">
    <name type="scientific">Panagrolaimus sp. PS1159</name>
    <dbReference type="NCBI Taxonomy" id="55785"/>
    <lineage>
        <taxon>Eukaryota</taxon>
        <taxon>Metazoa</taxon>
        <taxon>Ecdysozoa</taxon>
        <taxon>Nematoda</taxon>
        <taxon>Chromadorea</taxon>
        <taxon>Rhabditida</taxon>
        <taxon>Tylenchina</taxon>
        <taxon>Panagrolaimomorpha</taxon>
        <taxon>Panagrolaimoidea</taxon>
        <taxon>Panagrolaimidae</taxon>
        <taxon>Panagrolaimus</taxon>
    </lineage>
</organism>
<sequence>MLISILWIILLIFQYLQYTYTQRSTSESPNFYDIPFFKSSDFVQIISSAYVNSSLIGTIPRIYGLKNEYQEIEFEICAPTPTECEKQKGRLALCYFHPNAEDDMENDCHRNFCSIDFKFNGTDSSSRNITISTKYEHKEMNIRLGSSLCVSLYLNSNESVFKASNFQTIPACRIGSVNVKNKHDNSIQLQTAIYLRDQPNKCSPKLKITNLNDEYVQLPSTTTTPTTTTMTESTTTTTSTSTTTTSATTTPMNVEYFFSHYWWGPVISAIILITITSLFCIFSCIYRKRSVERANRLYRNVLIRRHKRKERKAAMERMKREEITVE</sequence>
<evidence type="ECO:0000313" key="2">
    <source>
        <dbReference type="WBParaSite" id="PS1159_v2.g19056.t1"/>
    </source>
</evidence>